<organism evidence="4 5">
    <name type="scientific">Sumerlaea chitinivorans</name>
    <dbReference type="NCBI Taxonomy" id="2250252"/>
    <lineage>
        <taxon>Bacteria</taxon>
        <taxon>Candidatus Sumerlaeota</taxon>
        <taxon>Candidatus Sumerlaeia</taxon>
        <taxon>Candidatus Sumerlaeales</taxon>
        <taxon>Candidatus Sumerlaeaceae</taxon>
        <taxon>Candidatus Sumerlaea</taxon>
    </lineage>
</organism>
<dbReference type="InterPro" id="IPR011990">
    <property type="entry name" value="TPR-like_helical_dom_sf"/>
</dbReference>
<evidence type="ECO:0000313" key="5">
    <source>
        <dbReference type="Proteomes" id="UP000262583"/>
    </source>
</evidence>
<evidence type="ECO:0000313" key="4">
    <source>
        <dbReference type="EMBL" id="AXA37243.1"/>
    </source>
</evidence>
<keyword evidence="1" id="KW-0677">Repeat</keyword>
<dbReference type="PROSITE" id="PS50293">
    <property type="entry name" value="TPR_REGION"/>
    <property type="match status" value="1"/>
</dbReference>
<dbReference type="KEGG" id="schv:BRCON_2486"/>
<dbReference type="InterPro" id="IPR019734">
    <property type="entry name" value="TPR_rpt"/>
</dbReference>
<feature type="repeat" description="TPR" evidence="3">
    <location>
        <begin position="71"/>
        <end position="104"/>
    </location>
</feature>
<evidence type="ECO:0000256" key="3">
    <source>
        <dbReference type="PROSITE-ProRule" id="PRU00339"/>
    </source>
</evidence>
<sequence length="545" mass="62015">MKTQVALFGLALGFVCSVGWADILKLTDGRTQEGIIIKDIPGDATITIRTASGDIAIPRDKIASLQRESAAESYAHIGRQYFEKNELQKAYEAYQKARELDPNNTTVTEALQQVEAALEAKASARQREALARVDEAISRARQLAAEKKFDEAAKLLKSVDPGENSPKTGPYRRAYAEVYLLWGMDRLDRQDFGGAQEKFQIALKLDPRNEKIRQQLVRVWEGDPAKLNEVINFYKNSTLPEDQLKVADALFKLKRYDEALPIYLKYAQEPRYASETIRQRIYVILDQLHRQYAEKGDYAKAIEAYKLFMEYSPNEPPTPLAKYEYMMRRSKIDPNNAKERAELAAFAEQVGLAETAREEYLNVLRMDPSNKVATEGLRRFAEADLQDVRDFLNEQQFMLAQSKAEDVKRNYAYFPDIVKQADELIAKAQVEQKKVQENVQKQAVALALRGDDYYNQALAYISTYMSTNVDRNVRVFSPKVEAAKYLQRAIYAWQSALKLDPSLGAPTSYDLYNKIADATAKYAVLTNPYPPRRVVFPGTGTVRKE</sequence>
<feature type="repeat" description="TPR" evidence="3">
    <location>
        <begin position="282"/>
        <end position="315"/>
    </location>
</feature>
<evidence type="ECO:0008006" key="6">
    <source>
        <dbReference type="Google" id="ProtNLM"/>
    </source>
</evidence>
<dbReference type="SUPFAM" id="SSF48452">
    <property type="entry name" value="TPR-like"/>
    <property type="match status" value="1"/>
</dbReference>
<accession>A0A2Z4Y9X7</accession>
<dbReference type="PROSITE" id="PS50005">
    <property type="entry name" value="TPR"/>
    <property type="match status" value="3"/>
</dbReference>
<dbReference type="AlphaFoldDB" id="A0A2Z4Y9X7"/>
<dbReference type="Proteomes" id="UP000262583">
    <property type="component" value="Chromosome"/>
</dbReference>
<keyword evidence="2 3" id="KW-0802">TPR repeat</keyword>
<name>A0A2Z4Y9X7_SUMC1</name>
<dbReference type="EMBL" id="CP030759">
    <property type="protein sequence ID" value="AXA37243.1"/>
    <property type="molecule type" value="Genomic_DNA"/>
</dbReference>
<evidence type="ECO:0000256" key="1">
    <source>
        <dbReference type="ARBA" id="ARBA00022737"/>
    </source>
</evidence>
<evidence type="ECO:0000256" key="2">
    <source>
        <dbReference type="ARBA" id="ARBA00022803"/>
    </source>
</evidence>
<dbReference type="Pfam" id="PF07719">
    <property type="entry name" value="TPR_2"/>
    <property type="match status" value="1"/>
</dbReference>
<dbReference type="Gene3D" id="1.25.40.10">
    <property type="entry name" value="Tetratricopeptide repeat domain"/>
    <property type="match status" value="2"/>
</dbReference>
<reference evidence="4 5" key="1">
    <citation type="submission" date="2018-05" db="EMBL/GenBank/DDBJ databases">
        <title>A metagenomic window into the 2 km-deep terrestrial subsurface aquifer revealed taxonomically and functionally diverse microbial community comprising novel uncultured bacterial lineages.</title>
        <authorList>
            <person name="Kadnikov V.V."/>
            <person name="Mardanov A.V."/>
            <person name="Beletsky A.V."/>
            <person name="Banks D."/>
            <person name="Pimenov N.V."/>
            <person name="Frank Y.A."/>
            <person name="Karnachuk O.V."/>
            <person name="Ravin N.V."/>
        </authorList>
    </citation>
    <scope>NUCLEOTIDE SEQUENCE [LARGE SCALE GENOMIC DNA]</scope>
    <source>
        <strain evidence="4">BY</strain>
    </source>
</reference>
<protein>
    <recommendedName>
        <fullName evidence="6">Tetratricopeptide repeat protein</fullName>
    </recommendedName>
</protein>
<gene>
    <name evidence="4" type="ORF">BRCON_2486</name>
</gene>
<dbReference type="InterPro" id="IPR013105">
    <property type="entry name" value="TPR_2"/>
</dbReference>
<dbReference type="SMART" id="SM00028">
    <property type="entry name" value="TPR"/>
    <property type="match status" value="5"/>
</dbReference>
<proteinExistence type="predicted"/>
<feature type="repeat" description="TPR" evidence="3">
    <location>
        <begin position="176"/>
        <end position="209"/>
    </location>
</feature>